<protein>
    <recommendedName>
        <fullName evidence="9">Two-component system response regulator</fullName>
    </recommendedName>
</protein>
<name>A0A137ZZD6_9ACTN</name>
<keyword evidence="2" id="KW-0238">DNA-binding</keyword>
<dbReference type="STRING" id="239498.AXK60_17260"/>
<dbReference type="AlphaFoldDB" id="A0A137ZZD6"/>
<dbReference type="InterPro" id="IPR036388">
    <property type="entry name" value="WH-like_DNA-bd_sf"/>
</dbReference>
<feature type="domain" description="Response regulatory" evidence="5">
    <location>
        <begin position="18"/>
        <end position="132"/>
    </location>
</feature>
<dbReference type="Proteomes" id="UP000070258">
    <property type="component" value="Unassembled WGS sequence"/>
</dbReference>
<dbReference type="Pfam" id="PF00196">
    <property type="entry name" value="GerE"/>
    <property type="match status" value="1"/>
</dbReference>
<reference evidence="7" key="2">
    <citation type="submission" date="2016-02" db="EMBL/GenBank/DDBJ databases">
        <authorList>
            <person name="Teng J.L."/>
            <person name="Yang Y."/>
            <person name="Huang Y."/>
            <person name="Guo F."/>
            <person name="Wei W."/>
            <person name="Chen J.H."/>
            <person name="Wong S.Y."/>
            <person name="Lau S.K."/>
            <person name="Woo P.C."/>
        </authorList>
    </citation>
    <scope>NUCLEOTIDE SEQUENCE</scope>
    <source>
        <strain evidence="7">JCM 15929</strain>
    </source>
</reference>
<gene>
    <name evidence="7" type="ORF">AXK60_17260</name>
    <name evidence="6" type="ORF">AXK61_12005</name>
</gene>
<dbReference type="SUPFAM" id="SSF46894">
    <property type="entry name" value="C-terminal effector domain of the bipartite response regulators"/>
    <property type="match status" value="1"/>
</dbReference>
<dbReference type="PROSITE" id="PS50043">
    <property type="entry name" value="HTH_LUXR_2"/>
    <property type="match status" value="1"/>
</dbReference>
<feature type="domain" description="HTH luxR-type" evidence="4">
    <location>
        <begin position="150"/>
        <end position="220"/>
    </location>
</feature>
<evidence type="ECO:0000313" key="8">
    <source>
        <dbReference type="Proteomes" id="UP000070409"/>
    </source>
</evidence>
<dbReference type="CDD" id="cd17535">
    <property type="entry name" value="REC_NarL-like"/>
    <property type="match status" value="1"/>
</dbReference>
<dbReference type="Gene3D" id="3.40.50.2300">
    <property type="match status" value="1"/>
</dbReference>
<keyword evidence="8" id="KW-1185">Reference proteome</keyword>
<evidence type="ECO:0000313" key="6">
    <source>
        <dbReference type="EMBL" id="KXO89316.1"/>
    </source>
</evidence>
<evidence type="ECO:0000313" key="7">
    <source>
        <dbReference type="EMBL" id="KXP03560.1"/>
    </source>
</evidence>
<dbReference type="Proteomes" id="UP000070409">
    <property type="component" value="Unassembled WGS sequence"/>
</dbReference>
<evidence type="ECO:0000259" key="4">
    <source>
        <dbReference type="PROSITE" id="PS50043"/>
    </source>
</evidence>
<dbReference type="SUPFAM" id="SSF52172">
    <property type="entry name" value="CheY-like"/>
    <property type="match status" value="1"/>
</dbReference>
<dbReference type="RefSeq" id="WP_068574461.1">
    <property type="nucleotide sequence ID" value="NZ_LSRE01000050.1"/>
</dbReference>
<dbReference type="InterPro" id="IPR001789">
    <property type="entry name" value="Sig_transdc_resp-reg_receiver"/>
</dbReference>
<dbReference type="EMBL" id="LSRE01000050">
    <property type="protein sequence ID" value="KXO89316.1"/>
    <property type="molecule type" value="Genomic_DNA"/>
</dbReference>
<dbReference type="PRINTS" id="PR00038">
    <property type="entry name" value="HTHLUXR"/>
</dbReference>
<dbReference type="Gene3D" id="1.10.10.10">
    <property type="entry name" value="Winged helix-like DNA-binding domain superfamily/Winged helix DNA-binding domain"/>
    <property type="match status" value="1"/>
</dbReference>
<proteinExistence type="predicted"/>
<evidence type="ECO:0000256" key="1">
    <source>
        <dbReference type="ARBA" id="ARBA00022553"/>
    </source>
</evidence>
<dbReference type="GO" id="GO:0006355">
    <property type="term" value="P:regulation of DNA-templated transcription"/>
    <property type="evidence" value="ECO:0007669"/>
    <property type="project" value="InterPro"/>
</dbReference>
<organism evidence="7">
    <name type="scientific">Tsukamurella pseudospumae</name>
    <dbReference type="NCBI Taxonomy" id="239498"/>
    <lineage>
        <taxon>Bacteria</taxon>
        <taxon>Bacillati</taxon>
        <taxon>Actinomycetota</taxon>
        <taxon>Actinomycetes</taxon>
        <taxon>Mycobacteriales</taxon>
        <taxon>Tsukamurellaceae</taxon>
        <taxon>Tsukamurella</taxon>
    </lineage>
</organism>
<dbReference type="CDD" id="cd06170">
    <property type="entry name" value="LuxR_C_like"/>
    <property type="match status" value="1"/>
</dbReference>
<dbReference type="InterPro" id="IPR039420">
    <property type="entry name" value="WalR-like"/>
</dbReference>
<dbReference type="GO" id="GO:0000160">
    <property type="term" value="P:phosphorelay signal transduction system"/>
    <property type="evidence" value="ECO:0007669"/>
    <property type="project" value="InterPro"/>
</dbReference>
<dbReference type="PANTHER" id="PTHR43214">
    <property type="entry name" value="TWO-COMPONENT RESPONSE REGULATOR"/>
    <property type="match status" value="1"/>
</dbReference>
<dbReference type="PROSITE" id="PS50110">
    <property type="entry name" value="RESPONSE_REGULATORY"/>
    <property type="match status" value="1"/>
</dbReference>
<evidence type="ECO:0008006" key="9">
    <source>
        <dbReference type="Google" id="ProtNLM"/>
    </source>
</evidence>
<dbReference type="PROSITE" id="PS00622">
    <property type="entry name" value="HTH_LUXR_1"/>
    <property type="match status" value="1"/>
</dbReference>
<dbReference type="InterPro" id="IPR016032">
    <property type="entry name" value="Sig_transdc_resp-reg_C-effctor"/>
</dbReference>
<sequence>MTESDAVVEQPANRATHTVGIVEDHALIVLGFEASLAAVDDLAFVGHAPSVDELLARGRPDVVVLDLLLADGTAPEANIEKLHTAGSRVLVYTGSFDTDPYLARQAARCGVWGIVPKTVSGAELVQAVRDTADERPVVTTEWAAAIDGDPDFSDVGLSPQQREVLALYASGETTARVAELTALSPKTVESYIDRIRAKYAVQGRPAETKLHMYQRAVEDGFLQAPRRRRWSR</sequence>
<dbReference type="GO" id="GO:0003677">
    <property type="term" value="F:DNA binding"/>
    <property type="evidence" value="ECO:0007669"/>
    <property type="project" value="UniProtKB-KW"/>
</dbReference>
<accession>A0A137ZZD6</accession>
<dbReference type="InterPro" id="IPR000792">
    <property type="entry name" value="Tscrpt_reg_LuxR_C"/>
</dbReference>
<dbReference type="SMART" id="SM00421">
    <property type="entry name" value="HTH_LUXR"/>
    <property type="match status" value="1"/>
</dbReference>
<dbReference type="InterPro" id="IPR011006">
    <property type="entry name" value="CheY-like_superfamily"/>
</dbReference>
<dbReference type="EMBL" id="LSRF01000058">
    <property type="protein sequence ID" value="KXP03560.1"/>
    <property type="molecule type" value="Genomic_DNA"/>
</dbReference>
<reference evidence="6 8" key="1">
    <citation type="submission" date="2016-02" db="EMBL/GenBank/DDBJ databases">
        <authorList>
            <person name="Teng J.L."/>
            <person name="Tang Y."/>
            <person name="Huang Y."/>
            <person name="Guo F."/>
            <person name="Wei W."/>
            <person name="Chen J.H."/>
            <person name="Wong S.Y."/>
            <person name="Lau S.K."/>
            <person name="Woo P.C."/>
        </authorList>
    </citation>
    <scope>NUCLEOTIDE SEQUENCE [LARGE SCALE GENOMIC DNA]</scope>
    <source>
        <strain evidence="6 8">JCM 13375</strain>
    </source>
</reference>
<evidence type="ECO:0000259" key="5">
    <source>
        <dbReference type="PROSITE" id="PS50110"/>
    </source>
</evidence>
<evidence type="ECO:0000256" key="3">
    <source>
        <dbReference type="PROSITE-ProRule" id="PRU00169"/>
    </source>
</evidence>
<keyword evidence="1 3" id="KW-0597">Phosphoprotein</keyword>
<dbReference type="OrthoDB" id="3171335at2"/>
<feature type="modified residue" description="4-aspartylphosphate" evidence="3">
    <location>
        <position position="66"/>
    </location>
</feature>
<dbReference type="SMART" id="SM00448">
    <property type="entry name" value="REC"/>
    <property type="match status" value="1"/>
</dbReference>
<comment type="caution">
    <text evidence="7">The sequence shown here is derived from an EMBL/GenBank/DDBJ whole genome shotgun (WGS) entry which is preliminary data.</text>
</comment>
<evidence type="ECO:0000256" key="2">
    <source>
        <dbReference type="ARBA" id="ARBA00023125"/>
    </source>
</evidence>
<dbReference type="InterPro" id="IPR058245">
    <property type="entry name" value="NreC/VraR/RcsB-like_REC"/>
</dbReference>